<keyword evidence="2" id="KW-1185">Reference proteome</keyword>
<gene>
    <name evidence="1" type="ORF">RM479_20810</name>
</gene>
<protein>
    <submittedName>
        <fullName evidence="1">Uncharacterized protein</fullName>
    </submittedName>
</protein>
<sequence length="370" mass="40558">MTAIDAAGMAALTGGVVERAVFRHAELLLGEHGVLVVVDSGDGPDRSGVWSDREVRLLGEVPVTPRLRGILDTDPWRLPRVEPPLLHVAVRLDDGHLYLGTATMARWTTPGGPRGGGTPSESLADPCLRLDEPLERALLERVRPVGVADPSGPFWLDRVGTDPVRALEEFAADRYPAEAGPGPEVPSDLPEPLRRFHRLAATRPELLGGQNFLRPAGGPAQEDEEDAGYVIGRENQGVFHWTLRREEDGFGEDPTVWFQRDGEEPVPEEEPLSGFLLQFALYEAAVRAEYVALTFSTPVEQTEAVTRVLRPVPLRPFLASWMPTRLYAAPGLVVSVSVSDDRYDVWAGASHRGALAPLRDLPVDWERFDG</sequence>
<dbReference type="Proteomes" id="UP001183390">
    <property type="component" value="Unassembled WGS sequence"/>
</dbReference>
<evidence type="ECO:0000313" key="1">
    <source>
        <dbReference type="EMBL" id="MDT0330868.1"/>
    </source>
</evidence>
<reference evidence="2" key="1">
    <citation type="submission" date="2023-07" db="EMBL/GenBank/DDBJ databases">
        <title>30 novel species of actinomycetes from the DSMZ collection.</title>
        <authorList>
            <person name="Nouioui I."/>
        </authorList>
    </citation>
    <scope>NUCLEOTIDE SEQUENCE [LARGE SCALE GENOMIC DNA]</scope>
    <source>
        <strain evidence="2">DSM 44743</strain>
    </source>
</reference>
<name>A0ABU2ME62_9ACTN</name>
<comment type="caution">
    <text evidence="1">The sequence shown here is derived from an EMBL/GenBank/DDBJ whole genome shotgun (WGS) entry which is preliminary data.</text>
</comment>
<evidence type="ECO:0000313" key="2">
    <source>
        <dbReference type="Proteomes" id="UP001183390"/>
    </source>
</evidence>
<dbReference type="RefSeq" id="WP_311513451.1">
    <property type="nucleotide sequence ID" value="NZ_JAVREP010000016.1"/>
</dbReference>
<organism evidence="1 2">
    <name type="scientific">Nocardiopsis lambiniae</name>
    <dbReference type="NCBI Taxonomy" id="3075539"/>
    <lineage>
        <taxon>Bacteria</taxon>
        <taxon>Bacillati</taxon>
        <taxon>Actinomycetota</taxon>
        <taxon>Actinomycetes</taxon>
        <taxon>Streptosporangiales</taxon>
        <taxon>Nocardiopsidaceae</taxon>
        <taxon>Nocardiopsis</taxon>
    </lineage>
</organism>
<dbReference type="EMBL" id="JAVREP010000016">
    <property type="protein sequence ID" value="MDT0330868.1"/>
    <property type="molecule type" value="Genomic_DNA"/>
</dbReference>
<accession>A0ABU2ME62</accession>
<proteinExistence type="predicted"/>